<accession>A0ABN7B203</accession>
<feature type="domain" description="MADF" evidence="3">
    <location>
        <begin position="6"/>
        <end position="104"/>
    </location>
</feature>
<evidence type="ECO:0000256" key="2">
    <source>
        <dbReference type="SAM" id="MobiDB-lite"/>
    </source>
</evidence>
<feature type="compositionally biased region" description="Polar residues" evidence="2">
    <location>
        <begin position="266"/>
        <end position="291"/>
    </location>
</feature>
<dbReference type="SMART" id="SM00595">
    <property type="entry name" value="MADF"/>
    <property type="match status" value="1"/>
</dbReference>
<dbReference type="PROSITE" id="PS51031">
    <property type="entry name" value="BESS"/>
    <property type="match status" value="1"/>
</dbReference>
<evidence type="ECO:0000313" key="6">
    <source>
        <dbReference type="Proteomes" id="UP001307889"/>
    </source>
</evidence>
<sequence length="291" mass="34185">MFDTEKFIGEIRKRPAIYDVRSKIYSNRVAKLKYWHEVGAEMYEGWDTLDMMERRAIVKELQIKWKSIRDHFMRQLKQNMNGEGPRKKKYVHFDQLQFLTTNLGAKRPRHSHKQPKREIVEEESEYIELTPELPQCERHFSSILEASSPYVDTSDFTDSREVPSASLPLDLTYHHQGTDDLYNQHREYQHSEQSSTSTLPYQQIDLSHHKEFVGDRMGNKLFLLSLLPIMERLTYHANIRARLQLMDVLHTFAGQEDDGDDEDSFQGRNTLNGQNGIFQSKNFASHSDSDT</sequence>
<dbReference type="InterPro" id="IPR039353">
    <property type="entry name" value="TF_Adf1"/>
</dbReference>
<evidence type="ECO:0000259" key="4">
    <source>
        <dbReference type="PROSITE" id="PS51031"/>
    </source>
</evidence>
<dbReference type="PANTHER" id="PTHR12243:SF67">
    <property type="entry name" value="COREPRESSOR OF PANGOLIN, ISOFORM A-RELATED"/>
    <property type="match status" value="1"/>
</dbReference>
<dbReference type="PANTHER" id="PTHR12243">
    <property type="entry name" value="MADF DOMAIN TRANSCRIPTION FACTOR"/>
    <property type="match status" value="1"/>
</dbReference>
<feature type="region of interest" description="Disordered" evidence="2">
    <location>
        <begin position="256"/>
        <end position="291"/>
    </location>
</feature>
<dbReference type="Pfam" id="PF10545">
    <property type="entry name" value="MADF_DNA_bdg"/>
    <property type="match status" value="1"/>
</dbReference>
<dbReference type="InterPro" id="IPR004210">
    <property type="entry name" value="BESS_motif"/>
</dbReference>
<comment type="subcellular location">
    <subcellularLocation>
        <location evidence="1">Nucleus</location>
    </subcellularLocation>
</comment>
<dbReference type="Proteomes" id="UP001307889">
    <property type="component" value="Chromosome 8"/>
</dbReference>
<evidence type="ECO:0000313" key="5">
    <source>
        <dbReference type="EMBL" id="BES97652.1"/>
    </source>
</evidence>
<organism evidence="5 6">
    <name type="scientific">Nesidiocoris tenuis</name>
    <dbReference type="NCBI Taxonomy" id="355587"/>
    <lineage>
        <taxon>Eukaryota</taxon>
        <taxon>Metazoa</taxon>
        <taxon>Ecdysozoa</taxon>
        <taxon>Arthropoda</taxon>
        <taxon>Hexapoda</taxon>
        <taxon>Insecta</taxon>
        <taxon>Pterygota</taxon>
        <taxon>Neoptera</taxon>
        <taxon>Paraneoptera</taxon>
        <taxon>Hemiptera</taxon>
        <taxon>Heteroptera</taxon>
        <taxon>Panheteroptera</taxon>
        <taxon>Cimicomorpha</taxon>
        <taxon>Miridae</taxon>
        <taxon>Dicyphina</taxon>
        <taxon>Nesidiocoris</taxon>
    </lineage>
</organism>
<evidence type="ECO:0000259" key="3">
    <source>
        <dbReference type="PROSITE" id="PS51029"/>
    </source>
</evidence>
<gene>
    <name evidence="5" type="ORF">NTJ_10466</name>
</gene>
<name>A0ABN7B203_9HEMI</name>
<reference evidence="5 6" key="1">
    <citation type="submission" date="2023-09" db="EMBL/GenBank/DDBJ databases">
        <title>Nesidiocoris tenuis whole genome shotgun sequence.</title>
        <authorList>
            <person name="Shibata T."/>
            <person name="Shimoda M."/>
            <person name="Kobayashi T."/>
            <person name="Uehara T."/>
        </authorList>
    </citation>
    <scope>NUCLEOTIDE SEQUENCE [LARGE SCALE GENOMIC DNA]</scope>
    <source>
        <strain evidence="5 6">Japan</strain>
    </source>
</reference>
<feature type="domain" description="BESS" evidence="4">
    <location>
        <begin position="216"/>
        <end position="255"/>
    </location>
</feature>
<evidence type="ECO:0000256" key="1">
    <source>
        <dbReference type="PROSITE-ProRule" id="PRU00371"/>
    </source>
</evidence>
<keyword evidence="6" id="KW-1185">Reference proteome</keyword>
<dbReference type="EMBL" id="AP028916">
    <property type="protein sequence ID" value="BES97652.1"/>
    <property type="molecule type" value="Genomic_DNA"/>
</dbReference>
<dbReference type="PROSITE" id="PS51029">
    <property type="entry name" value="MADF"/>
    <property type="match status" value="1"/>
</dbReference>
<dbReference type="InterPro" id="IPR006578">
    <property type="entry name" value="MADF-dom"/>
</dbReference>
<proteinExistence type="predicted"/>
<protein>
    <submittedName>
        <fullName evidence="5">Alcohol dehydrogenase transcription factor Myb/SANT-like</fullName>
    </submittedName>
</protein>
<keyword evidence="1" id="KW-0539">Nucleus</keyword>